<feature type="region of interest" description="Disordered" evidence="1">
    <location>
        <begin position="26"/>
        <end position="73"/>
    </location>
</feature>
<comment type="caution">
    <text evidence="3">The sequence shown here is derived from an EMBL/GenBank/DDBJ whole genome shotgun (WGS) entry which is preliminary data.</text>
</comment>
<feature type="signal peptide" evidence="2">
    <location>
        <begin position="1"/>
        <end position="27"/>
    </location>
</feature>
<sequence>MTATLSLPRAASAVILLGLLAACSNDAAPGRASAPPPPGLTNSGMNTPQPAEQRAGTLPSGNSTNPGTSANTR</sequence>
<name>A0A940S633_9PROT</name>
<reference evidence="3" key="1">
    <citation type="submission" date="2021-03" db="EMBL/GenBank/DDBJ databases">
        <authorList>
            <person name="So Y."/>
        </authorList>
    </citation>
    <scope>NUCLEOTIDE SEQUENCE</scope>
    <source>
        <strain evidence="3">SG15</strain>
    </source>
</reference>
<proteinExistence type="predicted"/>
<feature type="compositionally biased region" description="Polar residues" evidence="1">
    <location>
        <begin position="59"/>
        <end position="73"/>
    </location>
</feature>
<gene>
    <name evidence="3" type="ORF">J5Y10_12285</name>
</gene>
<dbReference type="AlphaFoldDB" id="A0A940S633"/>
<feature type="chain" id="PRO_5037810534" description="Lipoprotein" evidence="2">
    <location>
        <begin position="28"/>
        <end position="73"/>
    </location>
</feature>
<evidence type="ECO:0000313" key="3">
    <source>
        <dbReference type="EMBL" id="MBP0493555.1"/>
    </source>
</evidence>
<feature type="compositionally biased region" description="Polar residues" evidence="1">
    <location>
        <begin position="40"/>
        <end position="50"/>
    </location>
</feature>
<dbReference type="Proteomes" id="UP000677537">
    <property type="component" value="Unassembled WGS sequence"/>
</dbReference>
<accession>A0A940S633</accession>
<keyword evidence="2" id="KW-0732">Signal</keyword>
<evidence type="ECO:0000313" key="4">
    <source>
        <dbReference type="Proteomes" id="UP000677537"/>
    </source>
</evidence>
<organism evidence="3 4">
    <name type="scientific">Roseomonas indoligenes</name>
    <dbReference type="NCBI Taxonomy" id="2820811"/>
    <lineage>
        <taxon>Bacteria</taxon>
        <taxon>Pseudomonadati</taxon>
        <taxon>Pseudomonadota</taxon>
        <taxon>Alphaproteobacteria</taxon>
        <taxon>Acetobacterales</taxon>
        <taxon>Roseomonadaceae</taxon>
        <taxon>Roseomonas</taxon>
    </lineage>
</organism>
<dbReference type="EMBL" id="JAGIZA010000006">
    <property type="protein sequence ID" value="MBP0493555.1"/>
    <property type="molecule type" value="Genomic_DNA"/>
</dbReference>
<evidence type="ECO:0008006" key="5">
    <source>
        <dbReference type="Google" id="ProtNLM"/>
    </source>
</evidence>
<dbReference type="RefSeq" id="WP_209373921.1">
    <property type="nucleotide sequence ID" value="NZ_JAGIZA010000006.1"/>
</dbReference>
<evidence type="ECO:0000256" key="2">
    <source>
        <dbReference type="SAM" id="SignalP"/>
    </source>
</evidence>
<protein>
    <recommendedName>
        <fullName evidence="5">Lipoprotein</fullName>
    </recommendedName>
</protein>
<keyword evidence="4" id="KW-1185">Reference proteome</keyword>
<evidence type="ECO:0000256" key="1">
    <source>
        <dbReference type="SAM" id="MobiDB-lite"/>
    </source>
</evidence>